<feature type="binding site" evidence="16">
    <location>
        <begin position="7"/>
        <end position="14"/>
    </location>
    <ligand>
        <name>GTP</name>
        <dbReference type="ChEBI" id="CHEBI:37565"/>
    </ligand>
</feature>
<dbReference type="EC" id="2.7.1.156" evidence="14"/>
<feature type="binding site" evidence="16">
    <location>
        <position position="60"/>
    </location>
    <ligand>
        <name>GTP</name>
        <dbReference type="ChEBI" id="CHEBI:37565"/>
    </ligand>
</feature>
<protein>
    <recommendedName>
        <fullName evidence="14">Bifunctional adenosylcobalamin biosynthesis protein</fullName>
        <ecNumber evidence="14">2.7.1.156</ecNumber>
        <ecNumber evidence="14">2.7.7.62</ecNumber>
    </recommendedName>
</protein>
<name>A0A4Q4H0B4_9GAMM</name>
<evidence type="ECO:0000256" key="16">
    <source>
        <dbReference type="PIRSR" id="PIRSR006135-2"/>
    </source>
</evidence>
<keyword evidence="11 14" id="KW-0418">Kinase</keyword>
<evidence type="ECO:0000256" key="13">
    <source>
        <dbReference type="ARBA" id="ARBA00023134"/>
    </source>
</evidence>
<comment type="pathway">
    <text evidence="5 14">Cofactor biosynthesis; adenosylcobalamin biosynthesis; adenosylcobalamin from cob(II)yrinate a,c-diamide: step 6/7.</text>
</comment>
<dbReference type="PANTHER" id="PTHR34848:SF1">
    <property type="entry name" value="BIFUNCTIONAL ADENOSYLCOBALAMIN BIOSYNTHESIS PROTEIN COBU"/>
    <property type="match status" value="1"/>
</dbReference>
<keyword evidence="18" id="KW-1185">Reference proteome</keyword>
<evidence type="ECO:0000256" key="4">
    <source>
        <dbReference type="ARBA" id="ARBA00003889"/>
    </source>
</evidence>
<comment type="catalytic activity">
    <reaction evidence="1 14">
        <text>adenosylcob(III)inamide + ATP = adenosylcob(III)inamide phosphate + ADP + H(+)</text>
        <dbReference type="Rhea" id="RHEA:15769"/>
        <dbReference type="ChEBI" id="CHEBI:2480"/>
        <dbReference type="ChEBI" id="CHEBI:15378"/>
        <dbReference type="ChEBI" id="CHEBI:30616"/>
        <dbReference type="ChEBI" id="CHEBI:58502"/>
        <dbReference type="ChEBI" id="CHEBI:456216"/>
        <dbReference type="EC" id="2.7.1.156"/>
    </reaction>
</comment>
<accession>A0A4Q4H0B4</accession>
<dbReference type="Gene3D" id="3.40.50.300">
    <property type="entry name" value="P-loop containing nucleotide triphosphate hydrolases"/>
    <property type="match status" value="1"/>
</dbReference>
<dbReference type="PIRSF" id="PIRSF006135">
    <property type="entry name" value="CobU"/>
    <property type="match status" value="1"/>
</dbReference>
<dbReference type="GO" id="GO:0005524">
    <property type="term" value="F:ATP binding"/>
    <property type="evidence" value="ECO:0007669"/>
    <property type="project" value="UniProtKB-UniRule"/>
</dbReference>
<keyword evidence="8 14" id="KW-0169">Cobalamin biosynthesis</keyword>
<evidence type="ECO:0000256" key="10">
    <source>
        <dbReference type="ARBA" id="ARBA00022741"/>
    </source>
</evidence>
<comment type="similarity">
    <text evidence="7 14">Belongs to the CobU/CobP family.</text>
</comment>
<keyword evidence="9 14" id="KW-0808">Transferase</keyword>
<dbReference type="InterPro" id="IPR003203">
    <property type="entry name" value="CobU/CobP"/>
</dbReference>
<feature type="binding site" evidence="16">
    <location>
        <begin position="32"/>
        <end position="34"/>
    </location>
    <ligand>
        <name>GTP</name>
        <dbReference type="ChEBI" id="CHEBI:37565"/>
    </ligand>
</feature>
<dbReference type="GO" id="GO:0008820">
    <property type="term" value="F:cobinamide phosphate guanylyltransferase activity"/>
    <property type="evidence" value="ECO:0007669"/>
    <property type="project" value="UniProtKB-UniRule"/>
</dbReference>
<evidence type="ECO:0000256" key="12">
    <source>
        <dbReference type="ARBA" id="ARBA00022840"/>
    </source>
</evidence>
<organism evidence="17 18">
    <name type="scientific">Acinetobacter piscicola</name>
    <dbReference type="NCBI Taxonomy" id="2006115"/>
    <lineage>
        <taxon>Bacteria</taxon>
        <taxon>Pseudomonadati</taxon>
        <taxon>Pseudomonadota</taxon>
        <taxon>Gammaproteobacteria</taxon>
        <taxon>Moraxellales</taxon>
        <taxon>Moraxellaceae</taxon>
        <taxon>Acinetobacter</taxon>
    </lineage>
</organism>
<comment type="function">
    <text evidence="4 14">Catalyzes ATP-dependent phosphorylation of adenosylcobinamide and addition of GMP to adenosylcobinamide phosphate.</text>
</comment>
<dbReference type="Proteomes" id="UP000593966">
    <property type="component" value="Chromosome"/>
</dbReference>
<dbReference type="InterPro" id="IPR027417">
    <property type="entry name" value="P-loop_NTPase"/>
</dbReference>
<evidence type="ECO:0000313" key="17">
    <source>
        <dbReference type="EMBL" id="QOW46219.1"/>
    </source>
</evidence>
<gene>
    <name evidence="17" type="primary">cobU</name>
    <name evidence="17" type="ORF">G0028_10110</name>
</gene>
<evidence type="ECO:0000256" key="5">
    <source>
        <dbReference type="ARBA" id="ARBA00004692"/>
    </source>
</evidence>
<evidence type="ECO:0000313" key="18">
    <source>
        <dbReference type="Proteomes" id="UP000593966"/>
    </source>
</evidence>
<dbReference type="Pfam" id="PF02283">
    <property type="entry name" value="CobU"/>
    <property type="match status" value="1"/>
</dbReference>
<comment type="catalytic activity">
    <reaction evidence="3">
        <text>adenosylcob(III)inamide + GTP = adenosylcob(III)inamide phosphate + GDP + H(+)</text>
        <dbReference type="Rhea" id="RHEA:15765"/>
        <dbReference type="ChEBI" id="CHEBI:2480"/>
        <dbReference type="ChEBI" id="CHEBI:15378"/>
        <dbReference type="ChEBI" id="CHEBI:37565"/>
        <dbReference type="ChEBI" id="CHEBI:58189"/>
        <dbReference type="ChEBI" id="CHEBI:58502"/>
        <dbReference type="EC" id="2.7.1.156"/>
    </reaction>
</comment>
<feature type="binding site" evidence="16">
    <location>
        <position position="82"/>
    </location>
    <ligand>
        <name>GTP</name>
        <dbReference type="ChEBI" id="CHEBI:37565"/>
    </ligand>
</feature>
<comment type="pathway">
    <text evidence="6 14">Cofactor biosynthesis; adenosylcobalamin biosynthesis; adenosylcobalamin from cob(II)yrinate a,c-diamide: step 5/7.</text>
</comment>
<keyword evidence="10 14" id="KW-0547">Nucleotide-binding</keyword>
<comment type="catalytic activity">
    <reaction evidence="2 14">
        <text>adenosylcob(III)inamide phosphate + GTP + H(+) = adenosylcob(III)inamide-GDP + diphosphate</text>
        <dbReference type="Rhea" id="RHEA:22712"/>
        <dbReference type="ChEBI" id="CHEBI:15378"/>
        <dbReference type="ChEBI" id="CHEBI:33019"/>
        <dbReference type="ChEBI" id="CHEBI:37565"/>
        <dbReference type="ChEBI" id="CHEBI:58502"/>
        <dbReference type="ChEBI" id="CHEBI:60487"/>
        <dbReference type="EC" id="2.7.7.62"/>
    </reaction>
</comment>
<dbReference type="EC" id="2.7.7.62" evidence="14"/>
<dbReference type="AlphaFoldDB" id="A0A4Q4H0B4"/>
<evidence type="ECO:0000256" key="2">
    <source>
        <dbReference type="ARBA" id="ARBA00000711"/>
    </source>
</evidence>
<dbReference type="OrthoDB" id="9788370at2"/>
<dbReference type="EMBL" id="CP048659">
    <property type="protein sequence ID" value="QOW46219.1"/>
    <property type="molecule type" value="Genomic_DNA"/>
</dbReference>
<dbReference type="GO" id="GO:0009236">
    <property type="term" value="P:cobalamin biosynthetic process"/>
    <property type="evidence" value="ECO:0007669"/>
    <property type="project" value="UniProtKB-UniRule"/>
</dbReference>
<evidence type="ECO:0000256" key="14">
    <source>
        <dbReference type="PIRNR" id="PIRNR006135"/>
    </source>
</evidence>
<evidence type="ECO:0000256" key="15">
    <source>
        <dbReference type="PIRSR" id="PIRSR006135-1"/>
    </source>
</evidence>
<evidence type="ECO:0000256" key="7">
    <source>
        <dbReference type="ARBA" id="ARBA00007490"/>
    </source>
</evidence>
<keyword evidence="17" id="KW-0548">Nucleotidyltransferase</keyword>
<sequence>MIRLILGGARSGKSRLAEQLAQSFALDVTYIATAQAWDAEMQSRIEHHQNQRPTDWTVLEEPIYLADLLEKIDQPEQVILVDCLTLWMTNLLLNQDENSQDVHLAELQIQECEKLLKILPTLQAHIILVSNETGLGVVPMGEVSRKFVDESGRLHQQLGKIADQVIFCVAGFPMYLKGEKE</sequence>
<dbReference type="SUPFAM" id="SSF52540">
    <property type="entry name" value="P-loop containing nucleoside triphosphate hydrolases"/>
    <property type="match status" value="1"/>
</dbReference>
<evidence type="ECO:0000256" key="9">
    <source>
        <dbReference type="ARBA" id="ARBA00022679"/>
    </source>
</evidence>
<dbReference type="UniPathway" id="UPA00148">
    <property type="reaction ID" value="UER00236"/>
</dbReference>
<dbReference type="CDD" id="cd00544">
    <property type="entry name" value="CobU"/>
    <property type="match status" value="1"/>
</dbReference>
<evidence type="ECO:0000256" key="6">
    <source>
        <dbReference type="ARBA" id="ARBA00005159"/>
    </source>
</evidence>
<dbReference type="RefSeq" id="WP_130073451.1">
    <property type="nucleotide sequence ID" value="NZ_CP048659.1"/>
</dbReference>
<dbReference type="PANTHER" id="PTHR34848">
    <property type="match status" value="1"/>
</dbReference>
<dbReference type="GO" id="GO:0005525">
    <property type="term" value="F:GTP binding"/>
    <property type="evidence" value="ECO:0007669"/>
    <property type="project" value="UniProtKB-UniRule"/>
</dbReference>
<reference evidence="17 18" key="1">
    <citation type="submission" date="2020-02" db="EMBL/GenBank/DDBJ databases">
        <title>Tigecycline-resistant Acinetobacter species from pigs and migratory birds.</title>
        <authorList>
            <person name="Chen C."/>
            <person name="Sun J."/>
            <person name="Liao X.-P."/>
            <person name="Liu Y.-H."/>
        </authorList>
    </citation>
    <scope>NUCLEOTIDE SEQUENCE [LARGE SCALE GENOMIC DNA]</scope>
    <source>
        <strain evidence="17 18">YH12207_T</strain>
    </source>
</reference>
<keyword evidence="13 14" id="KW-0342">GTP-binding</keyword>
<proteinExistence type="inferred from homology"/>
<feature type="active site" description="GMP-histidine intermediate" evidence="15">
    <location>
        <position position="48"/>
    </location>
</feature>
<evidence type="ECO:0000256" key="11">
    <source>
        <dbReference type="ARBA" id="ARBA00022777"/>
    </source>
</evidence>
<evidence type="ECO:0000256" key="8">
    <source>
        <dbReference type="ARBA" id="ARBA00022573"/>
    </source>
</evidence>
<evidence type="ECO:0000256" key="3">
    <source>
        <dbReference type="ARBA" id="ARBA00001522"/>
    </source>
</evidence>
<dbReference type="NCBIfam" id="NF004469">
    <property type="entry name" value="PRK05800.1"/>
    <property type="match status" value="1"/>
</dbReference>
<dbReference type="GO" id="GO:0043752">
    <property type="term" value="F:adenosylcobinamide kinase activity"/>
    <property type="evidence" value="ECO:0007669"/>
    <property type="project" value="UniProtKB-EC"/>
</dbReference>
<keyword evidence="12 14" id="KW-0067">ATP-binding</keyword>
<evidence type="ECO:0000256" key="1">
    <source>
        <dbReference type="ARBA" id="ARBA00000312"/>
    </source>
</evidence>